<feature type="domain" description="Major facilitator superfamily (MFS) profile" evidence="6">
    <location>
        <begin position="45"/>
        <end position="532"/>
    </location>
</feature>
<feature type="transmembrane region" description="Helical" evidence="5">
    <location>
        <begin position="299"/>
        <end position="326"/>
    </location>
</feature>
<dbReference type="Gene3D" id="1.20.1720.10">
    <property type="entry name" value="Multidrug resistance protein D"/>
    <property type="match status" value="1"/>
</dbReference>
<evidence type="ECO:0000256" key="1">
    <source>
        <dbReference type="ARBA" id="ARBA00004141"/>
    </source>
</evidence>
<dbReference type="InterPro" id="IPR001958">
    <property type="entry name" value="Tet-R_TetA/multi-R_MdtG-like"/>
</dbReference>
<feature type="transmembrane region" description="Helical" evidence="5">
    <location>
        <begin position="397"/>
        <end position="418"/>
    </location>
</feature>
<feature type="transmembrane region" description="Helical" evidence="5">
    <location>
        <begin position="43"/>
        <end position="66"/>
    </location>
</feature>
<accession>A0A066XG22</accession>
<gene>
    <name evidence="7" type="ORF">CSUB01_07235</name>
</gene>
<dbReference type="EMBL" id="JMSE01000921">
    <property type="protein sequence ID" value="KDN66599.1"/>
    <property type="molecule type" value="Genomic_DNA"/>
</dbReference>
<comment type="subcellular location">
    <subcellularLocation>
        <location evidence="1">Membrane</location>
        <topology evidence="1">Multi-pass membrane protein</topology>
    </subcellularLocation>
</comment>
<evidence type="ECO:0000313" key="8">
    <source>
        <dbReference type="Proteomes" id="UP000027238"/>
    </source>
</evidence>
<comment type="caution">
    <text evidence="7">The sequence shown here is derived from an EMBL/GenBank/DDBJ whole genome shotgun (WGS) entry which is preliminary data.</text>
</comment>
<dbReference type="InterPro" id="IPR005829">
    <property type="entry name" value="Sugar_transporter_CS"/>
</dbReference>
<dbReference type="OrthoDB" id="2351791at2759"/>
<evidence type="ECO:0000256" key="2">
    <source>
        <dbReference type="ARBA" id="ARBA00022692"/>
    </source>
</evidence>
<feature type="transmembrane region" description="Helical" evidence="5">
    <location>
        <begin position="111"/>
        <end position="130"/>
    </location>
</feature>
<dbReference type="PRINTS" id="PR01035">
    <property type="entry name" value="TCRTETA"/>
</dbReference>
<evidence type="ECO:0000256" key="4">
    <source>
        <dbReference type="ARBA" id="ARBA00023136"/>
    </source>
</evidence>
<dbReference type="OMA" id="YVIPQFL"/>
<dbReference type="FunFam" id="1.20.1720.10:FF:000018">
    <property type="entry name" value="Putative MFS multidrug transporter"/>
    <property type="match status" value="1"/>
</dbReference>
<dbReference type="PROSITE" id="PS50850">
    <property type="entry name" value="MFS"/>
    <property type="match status" value="1"/>
</dbReference>
<feature type="transmembrane region" description="Helical" evidence="5">
    <location>
        <begin position="204"/>
        <end position="224"/>
    </location>
</feature>
<feature type="transmembrane region" description="Helical" evidence="5">
    <location>
        <begin position="236"/>
        <end position="258"/>
    </location>
</feature>
<sequence length="563" mass="61013">MLDSASKATKPPREHVIELHDAAPILDRSQDPEPEWTPGRAEYAAMATVSVISLMVALDATILVPVLPDLALDLGGSATDAFWAGTSYLLPCAVFQPFIGALSDIFGRKEMLLVSLFFFTLGTLLCAPLAHNFRVLLAGRSLQGVGGGGIITMGQIIFADIVPLRLRPKYFVFVLGAWAIGSVLGPLLGGLFVEHATWRWCFYINFPFCALGFVMVPLFVRLSTEKSSLGSKLLRVDFLGGFLFIGGMTSFLIGISWAGVQFEWTSIAVIAPISAGSVAVSCCLLWERYGAAEPFLRRSLFYCWSAVAAYLGAFCQGFLLFCGLYYIPFYFLSVRFVTPTQSGLNLFPVTCLLLPGSIIVSLLTSRLGRFRWAIWSGWAITSAGCGLLVLFDENTSTTMWAIYLAVFGIGNGMVLTSVNVGTQAISSVEDCGRAACMYAFMRTLGMSVGVAVGGTTFQNVMTNRLRDLGMSEAIAKNAEVFATHLAAMDPADPVRVGALSAYVTGFRGVFWVMTGTACFGFLSSLIIRKHTMDRTHESKFTLEGSKRKSDVPSVVSSVVWEQV</sequence>
<dbReference type="Proteomes" id="UP000027238">
    <property type="component" value="Unassembled WGS sequence"/>
</dbReference>
<feature type="transmembrane region" description="Helical" evidence="5">
    <location>
        <begin position="81"/>
        <end position="99"/>
    </location>
</feature>
<dbReference type="Pfam" id="PF07690">
    <property type="entry name" value="MFS_1"/>
    <property type="match status" value="1"/>
</dbReference>
<dbReference type="PROSITE" id="PS00216">
    <property type="entry name" value="SUGAR_TRANSPORT_1"/>
    <property type="match status" value="1"/>
</dbReference>
<dbReference type="CDD" id="cd17502">
    <property type="entry name" value="MFS_Azr1_MDR_like"/>
    <property type="match status" value="1"/>
</dbReference>
<dbReference type="Gene3D" id="1.20.1250.20">
    <property type="entry name" value="MFS general substrate transporter like domains"/>
    <property type="match status" value="1"/>
</dbReference>
<keyword evidence="3 5" id="KW-1133">Transmembrane helix</keyword>
<reference evidence="8" key="1">
    <citation type="journal article" date="2014" name="Genome Announc.">
        <title>Draft genome sequence of Colletotrichum sublineola, a destructive pathogen of cultivated sorghum.</title>
        <authorList>
            <person name="Baroncelli R."/>
            <person name="Sanz-Martin J.M."/>
            <person name="Rech G.E."/>
            <person name="Sukno S.A."/>
            <person name="Thon M.R."/>
        </authorList>
    </citation>
    <scope>NUCLEOTIDE SEQUENCE [LARGE SCALE GENOMIC DNA]</scope>
    <source>
        <strain evidence="8">TX430BB</strain>
    </source>
</reference>
<name>A0A066XG22_COLSU</name>
<keyword evidence="4 5" id="KW-0472">Membrane</keyword>
<keyword evidence="2 5" id="KW-0812">Transmembrane</keyword>
<dbReference type="InterPro" id="IPR020846">
    <property type="entry name" value="MFS_dom"/>
</dbReference>
<feature type="transmembrane region" description="Helical" evidence="5">
    <location>
        <begin position="346"/>
        <end position="365"/>
    </location>
</feature>
<dbReference type="AlphaFoldDB" id="A0A066XG22"/>
<feature type="transmembrane region" description="Helical" evidence="5">
    <location>
        <begin position="372"/>
        <end position="391"/>
    </location>
</feature>
<proteinExistence type="predicted"/>
<feature type="transmembrane region" description="Helical" evidence="5">
    <location>
        <begin position="170"/>
        <end position="192"/>
    </location>
</feature>
<dbReference type="InterPro" id="IPR011701">
    <property type="entry name" value="MFS"/>
</dbReference>
<feature type="transmembrane region" description="Helical" evidence="5">
    <location>
        <begin position="264"/>
        <end position="287"/>
    </location>
</feature>
<organism evidence="7 8">
    <name type="scientific">Colletotrichum sublineola</name>
    <name type="common">Sorghum anthracnose fungus</name>
    <dbReference type="NCBI Taxonomy" id="1173701"/>
    <lineage>
        <taxon>Eukaryota</taxon>
        <taxon>Fungi</taxon>
        <taxon>Dikarya</taxon>
        <taxon>Ascomycota</taxon>
        <taxon>Pezizomycotina</taxon>
        <taxon>Sordariomycetes</taxon>
        <taxon>Hypocreomycetidae</taxon>
        <taxon>Glomerellales</taxon>
        <taxon>Glomerellaceae</taxon>
        <taxon>Colletotrichum</taxon>
        <taxon>Colletotrichum graminicola species complex</taxon>
    </lineage>
</organism>
<dbReference type="eggNOG" id="KOG0254">
    <property type="taxonomic scope" value="Eukaryota"/>
</dbReference>
<dbReference type="SUPFAM" id="SSF103473">
    <property type="entry name" value="MFS general substrate transporter"/>
    <property type="match status" value="1"/>
</dbReference>
<feature type="transmembrane region" description="Helical" evidence="5">
    <location>
        <begin position="508"/>
        <end position="527"/>
    </location>
</feature>
<protein>
    <submittedName>
        <fullName evidence="7">Putative major facilitator superfamily transporter</fullName>
    </submittedName>
</protein>
<keyword evidence="8" id="KW-1185">Reference proteome</keyword>
<evidence type="ECO:0000256" key="3">
    <source>
        <dbReference type="ARBA" id="ARBA00022989"/>
    </source>
</evidence>
<dbReference type="GO" id="GO:0022857">
    <property type="term" value="F:transmembrane transporter activity"/>
    <property type="evidence" value="ECO:0007669"/>
    <property type="project" value="InterPro"/>
</dbReference>
<dbReference type="InterPro" id="IPR036259">
    <property type="entry name" value="MFS_trans_sf"/>
</dbReference>
<dbReference type="PANTHER" id="PTHR23501:SF94">
    <property type="entry name" value="MAJOR FACILITATOR SUPERFAMILY (MFS) PROFILE DOMAIN-CONTAINING PROTEIN"/>
    <property type="match status" value="1"/>
</dbReference>
<evidence type="ECO:0000256" key="5">
    <source>
        <dbReference type="SAM" id="Phobius"/>
    </source>
</evidence>
<feature type="transmembrane region" description="Helical" evidence="5">
    <location>
        <begin position="439"/>
        <end position="461"/>
    </location>
</feature>
<evidence type="ECO:0000259" key="6">
    <source>
        <dbReference type="PROSITE" id="PS50850"/>
    </source>
</evidence>
<evidence type="ECO:0000313" key="7">
    <source>
        <dbReference type="EMBL" id="KDN66599.1"/>
    </source>
</evidence>
<dbReference type="HOGENOM" id="CLU_000960_22_0_1"/>
<feature type="transmembrane region" description="Helical" evidence="5">
    <location>
        <begin position="142"/>
        <end position="163"/>
    </location>
</feature>
<dbReference type="GO" id="GO:0005886">
    <property type="term" value="C:plasma membrane"/>
    <property type="evidence" value="ECO:0007669"/>
    <property type="project" value="TreeGrafter"/>
</dbReference>
<dbReference type="PANTHER" id="PTHR23501">
    <property type="entry name" value="MAJOR FACILITATOR SUPERFAMILY"/>
    <property type="match status" value="1"/>
</dbReference>